<protein>
    <submittedName>
        <fullName evidence="1">Uncharacterized protein</fullName>
    </submittedName>
</protein>
<dbReference type="Proteomes" id="UP001497680">
    <property type="component" value="Unassembled WGS sequence"/>
</dbReference>
<evidence type="ECO:0000313" key="2">
    <source>
        <dbReference type="Proteomes" id="UP001497680"/>
    </source>
</evidence>
<name>A0ACC0D2Y6_9PEZI</name>
<comment type="caution">
    <text evidence="1">The sequence shown here is derived from an EMBL/GenBank/DDBJ whole genome shotgun (WGS) entry which is preliminary data.</text>
</comment>
<gene>
    <name evidence="1" type="ORF">F4821DRAFT_237383</name>
</gene>
<sequence length="1046" mass="117193">MGLDQLRQLGGKKAATQAAEDEKVRAKVDRLEKIRPQDLGLNVLAEPQDVEDIEADIVAVHGIGARPTRTWVHREKKVNWLSEPTMLPTALPKARIMTFSYESYWFGENATRQSLGGVAGKLLNALGEERENCMHRPIIFVGHCFGGLVMQQAYVTATMHKESYPGISDSVVGMVFLGTPHGGIDGNSALRTQGQIYNAVLKANIKIEDNILHSIAKDNDVLYDAVQNFTKLVSRLEENKPKLFCFYEEKACKPGLGIGLADEIPSEFLVDRTSGTLHGFDSEGLSLTHFEINTFEDSKDANYRSIRRQILKMNQQAKTIIEARGLEKAPDASPWPTPKGHRPFIAAPIAREQHFARRGNILGLIESKFRETVDVVLRGDSGNGKTHVAVEYAHKFHRENPNAHVHWVNAGSAAQFELSYKRIAETLHMSREKKSNADVVEAVYDTLSQEVSTEWLMVLDGLDDKTNLSVSYAKTSLLDFVPKPPLARILTTTRSKTIAMQMVKQTPKFVVDVPSLKDDDASFLLLGKDTTDVNKKKRAIEVANVLGGSAGTITMAHLYYQIAKITFKSYKEKVCLSPSPAKEELNTMRAWRLLYDLVKEENTEAARLLLLIGSLNVQSIPKPFFEKLTLSDLIPLLVKYGMVEPSADGRVFTVTALVRRCVRMYVIEEKEKNLIEEQALSVMCDKFKAEEYHTADVLLPCALSMLKFKPVSAESKRNLAALHSRVAQYYAHSKQHRLAVGHLEKCLSLYEKDPQKNKVLIEETRQALERERSNEKLDANGDEKAQLKLETRMADRKKELLEIEKSAGKDDSDAIRKASDFATFQLMHGEKRGSQETIELYQRVLDWCKDKYGEDNIDTARRQYNLAIALDDKGEYEKAATLYLSASKTVERRLGSDSPELLRIIGNLACMHCKQGNLEEAQKAFRIVLLGQQTKLGPDHPETLVTRQNIAMMLGDMGQVDAAGAELEKVLSVQTRLLGYDNPATLRTACSLAMNYGMRGSLEDAEKLFGETLEIQEKQLGKKHRDAAMTRMMSAELLQQKKGLKA</sequence>
<evidence type="ECO:0000313" key="1">
    <source>
        <dbReference type="EMBL" id="KAI6087003.1"/>
    </source>
</evidence>
<keyword evidence="2" id="KW-1185">Reference proteome</keyword>
<organism evidence="1 2">
    <name type="scientific">Hypoxylon rubiginosum</name>
    <dbReference type="NCBI Taxonomy" id="110542"/>
    <lineage>
        <taxon>Eukaryota</taxon>
        <taxon>Fungi</taxon>
        <taxon>Dikarya</taxon>
        <taxon>Ascomycota</taxon>
        <taxon>Pezizomycotina</taxon>
        <taxon>Sordariomycetes</taxon>
        <taxon>Xylariomycetidae</taxon>
        <taxon>Xylariales</taxon>
        <taxon>Hypoxylaceae</taxon>
        <taxon>Hypoxylon</taxon>
    </lineage>
</organism>
<accession>A0ACC0D2Y6</accession>
<reference evidence="1 2" key="1">
    <citation type="journal article" date="2022" name="New Phytol.">
        <title>Ecological generalism drives hyperdiversity of secondary metabolite gene clusters in xylarialean endophytes.</title>
        <authorList>
            <person name="Franco M.E.E."/>
            <person name="Wisecaver J.H."/>
            <person name="Arnold A.E."/>
            <person name="Ju Y.M."/>
            <person name="Slot J.C."/>
            <person name="Ahrendt S."/>
            <person name="Moore L.P."/>
            <person name="Eastman K.E."/>
            <person name="Scott K."/>
            <person name="Konkel Z."/>
            <person name="Mondo S.J."/>
            <person name="Kuo A."/>
            <person name="Hayes R.D."/>
            <person name="Haridas S."/>
            <person name="Andreopoulos B."/>
            <person name="Riley R."/>
            <person name="LaButti K."/>
            <person name="Pangilinan J."/>
            <person name="Lipzen A."/>
            <person name="Amirebrahimi M."/>
            <person name="Yan J."/>
            <person name="Adam C."/>
            <person name="Keymanesh K."/>
            <person name="Ng V."/>
            <person name="Louie K."/>
            <person name="Northen T."/>
            <person name="Drula E."/>
            <person name="Henrissat B."/>
            <person name="Hsieh H.M."/>
            <person name="Youens-Clark K."/>
            <person name="Lutzoni F."/>
            <person name="Miadlikowska J."/>
            <person name="Eastwood D.C."/>
            <person name="Hamelin R.C."/>
            <person name="Grigoriev I.V."/>
            <person name="U'Ren J.M."/>
        </authorList>
    </citation>
    <scope>NUCLEOTIDE SEQUENCE [LARGE SCALE GENOMIC DNA]</scope>
    <source>
        <strain evidence="1 2">ER1909</strain>
    </source>
</reference>
<proteinExistence type="predicted"/>
<dbReference type="EMBL" id="MU394311">
    <property type="protein sequence ID" value="KAI6087003.1"/>
    <property type="molecule type" value="Genomic_DNA"/>
</dbReference>